<accession>A0ACC2N219</accession>
<evidence type="ECO:0000313" key="2">
    <source>
        <dbReference type="Proteomes" id="UP001239111"/>
    </source>
</evidence>
<comment type="caution">
    <text evidence="1">The sequence shown here is derived from an EMBL/GenBank/DDBJ whole genome shotgun (WGS) entry which is preliminary data.</text>
</comment>
<dbReference type="EMBL" id="CM056744">
    <property type="protein sequence ID" value="KAJ8664377.1"/>
    <property type="molecule type" value="Genomic_DNA"/>
</dbReference>
<reference evidence="1" key="1">
    <citation type="submission" date="2023-04" db="EMBL/GenBank/DDBJ databases">
        <title>A chromosome-level genome assembly of the parasitoid wasp Eretmocerus hayati.</title>
        <authorList>
            <person name="Zhong Y."/>
            <person name="Liu S."/>
            <person name="Liu Y."/>
        </authorList>
    </citation>
    <scope>NUCLEOTIDE SEQUENCE</scope>
    <source>
        <strain evidence="1">ZJU_SS_LIU_2023</strain>
    </source>
</reference>
<sequence>MMPDRHFFGSIQKKTGYSLHGRFRDLPSSAYYHKSSTRSDSGLNFNPLCTDDAGRLDIRGRVKILHGQNRKTEEPPLALFALCTPFGPPSLLEVPQKEVMFKSKHKLDLALVSMDQRGKMLLGYSDAELANLGGYDLVHFDDLAYVASAHQELLKTGASGMIAYRYQTKENGWQWLQTSSRLVYKNSKPDFVISTHRPLMEEEGRDLLGKRTMDFKVSYLDAGLTNSYFSDSDSLGSTAATVAPNSQLSPSTTPSVPVGSSMLGPMTAATSVDYLGPTATGVDASAAVVAAAAYGNLNSLPYPGAASYAAPATAVPETGHLGAYISHATAPTYHHQTLYPTSALDNRYLTAATENLFQYRALESGRSTSGYGSLLSSDRGTLGTTSVSSNSAGSSPATVAPNSGGQTSSHNNNNSGGSSSGSGNNNNGMLTPKLEEASGTEPLRQTVLMWGAPPAPPHQPRSTPPTSNGTYSPPVTPRNTNLDPHSDPLKSLQEMNSLNGECKWKRSSPVTHATPSPPRPKPQQAQQHYPPITSTVATHYSGASGYAQQQDQSQSHSAPEPEVWQGVQHQPEQHHHYQYYPYHPTAPPRHASHNSSTWSSVTGHPVTVNECYPQQTISNTKDSNDSCYQQQADLISSAIPIASALESLNRTQEVLCCPSPR</sequence>
<protein>
    <submittedName>
        <fullName evidence="1">Uncharacterized protein</fullName>
    </submittedName>
</protein>
<name>A0ACC2N219_9HYME</name>
<dbReference type="Proteomes" id="UP001239111">
    <property type="component" value="Chromosome 4"/>
</dbReference>
<organism evidence="1 2">
    <name type="scientific">Eretmocerus hayati</name>
    <dbReference type="NCBI Taxonomy" id="131215"/>
    <lineage>
        <taxon>Eukaryota</taxon>
        <taxon>Metazoa</taxon>
        <taxon>Ecdysozoa</taxon>
        <taxon>Arthropoda</taxon>
        <taxon>Hexapoda</taxon>
        <taxon>Insecta</taxon>
        <taxon>Pterygota</taxon>
        <taxon>Neoptera</taxon>
        <taxon>Endopterygota</taxon>
        <taxon>Hymenoptera</taxon>
        <taxon>Apocrita</taxon>
        <taxon>Proctotrupomorpha</taxon>
        <taxon>Chalcidoidea</taxon>
        <taxon>Aphelinidae</taxon>
        <taxon>Aphelininae</taxon>
        <taxon>Eretmocerus</taxon>
    </lineage>
</organism>
<keyword evidence="2" id="KW-1185">Reference proteome</keyword>
<proteinExistence type="predicted"/>
<gene>
    <name evidence="1" type="ORF">QAD02_006039</name>
</gene>
<evidence type="ECO:0000313" key="1">
    <source>
        <dbReference type="EMBL" id="KAJ8664377.1"/>
    </source>
</evidence>